<evidence type="ECO:0000256" key="5">
    <source>
        <dbReference type="ARBA" id="ARBA00022989"/>
    </source>
</evidence>
<feature type="transmembrane region" description="Helical" evidence="7">
    <location>
        <begin position="342"/>
        <end position="359"/>
    </location>
</feature>
<feature type="transmembrane region" description="Helical" evidence="7">
    <location>
        <begin position="196"/>
        <end position="215"/>
    </location>
</feature>
<keyword evidence="6 7" id="KW-0472">Membrane</keyword>
<evidence type="ECO:0000256" key="1">
    <source>
        <dbReference type="ARBA" id="ARBA00004651"/>
    </source>
</evidence>
<reference evidence="8" key="1">
    <citation type="submission" date="2021-01" db="EMBL/GenBank/DDBJ databases">
        <authorList>
            <person name="Eckstrom K.M.E."/>
        </authorList>
    </citation>
    <scope>NUCLEOTIDE SEQUENCE</scope>
    <source>
        <strain evidence="8">UVCC 0001</strain>
    </source>
</reference>
<dbReference type="PANTHER" id="PTHR23517">
    <property type="entry name" value="RESISTANCE PROTEIN MDTM, PUTATIVE-RELATED-RELATED"/>
    <property type="match status" value="1"/>
</dbReference>
<sequence length="527" mass="57422">MGTQGLKSKIASGFLSLRGSPRDLYIIFVLKVLESYNYFSLSRLFVLYLTEDFGISDLTAGTLYGVWGMLLTAYGFFLGGAIDFLGVKRSLVVCFALNILSRLAMAMTSTRWVLLVSLLGPNTVAGAMGVPVMTIGVKRYTNTLNRGFAFSLFYTLMNVAALSQGVLMDFFRIRWKHGFDVPSLSGKSLLNNGNRLFLASGCVTSLLGLGLTYLLSTAPVEVAEPGAAQRLPSSDSVVDQEADPLVKGPPVGQEASKLGQLWVAVRNVALSTEFVKYLFMCIITVNLKSVFRYLDAMLPKYQLRAFGCDAAIGLIYSINPLTIVFLVPVVGAMTTGFQHFDMIHMGSYLSALSPLWLVLWQEEWAAALFVLTLSLGEAVWSPRWYDYSMAVAPTGREGVFTALASAPLFVAMLPTGMLSGYLLDRYCPDNGACGDVSKGKASVKPETGEQTCHGSAMWGLVTLLTLTHAYRLSFLPQKWVRPAPETGEARDASSHPGECMDFNEADPLLLVENVSQTVVAPRRRGVE</sequence>
<keyword evidence="3" id="KW-1003">Cell membrane</keyword>
<dbReference type="PANTHER" id="PTHR23517:SF3">
    <property type="entry name" value="INTEGRAL MEMBRANE TRANSPORT PROTEIN"/>
    <property type="match status" value="1"/>
</dbReference>
<dbReference type="InterPro" id="IPR050171">
    <property type="entry name" value="MFS_Transporters"/>
</dbReference>
<feature type="transmembrane region" description="Helical" evidence="7">
    <location>
        <begin position="274"/>
        <end position="294"/>
    </location>
</feature>
<keyword evidence="5 7" id="KW-1133">Transmembrane helix</keyword>
<dbReference type="InterPro" id="IPR011701">
    <property type="entry name" value="MFS"/>
</dbReference>
<dbReference type="InterPro" id="IPR036259">
    <property type="entry name" value="MFS_trans_sf"/>
</dbReference>
<comment type="caution">
    <text evidence="8">The sequence shown here is derived from an EMBL/GenBank/DDBJ whole genome shotgun (WGS) entry which is preliminary data.</text>
</comment>
<keyword evidence="2" id="KW-0813">Transport</keyword>
<feature type="transmembrane region" description="Helical" evidence="7">
    <location>
        <begin position="400"/>
        <end position="423"/>
    </location>
</feature>
<comment type="subcellular location">
    <subcellularLocation>
        <location evidence="1">Cell membrane</location>
        <topology evidence="1">Multi-pass membrane protein</topology>
    </subcellularLocation>
</comment>
<name>A0AAD9MLN4_PROWI</name>
<dbReference type="Proteomes" id="UP001255856">
    <property type="component" value="Unassembled WGS sequence"/>
</dbReference>
<evidence type="ECO:0000313" key="8">
    <source>
        <dbReference type="EMBL" id="KAK2075676.1"/>
    </source>
</evidence>
<feature type="transmembrane region" description="Helical" evidence="7">
    <location>
        <begin position="147"/>
        <end position="167"/>
    </location>
</feature>
<evidence type="ECO:0000256" key="6">
    <source>
        <dbReference type="ARBA" id="ARBA00023136"/>
    </source>
</evidence>
<feature type="transmembrane region" description="Helical" evidence="7">
    <location>
        <begin position="61"/>
        <end position="82"/>
    </location>
</feature>
<feature type="transmembrane region" description="Helical" evidence="7">
    <location>
        <begin position="364"/>
        <end position="380"/>
    </location>
</feature>
<dbReference type="Gene3D" id="1.20.1250.20">
    <property type="entry name" value="MFS general substrate transporter like domains"/>
    <property type="match status" value="1"/>
</dbReference>
<organism evidence="8 9">
    <name type="scientific">Prototheca wickerhamii</name>
    <dbReference type="NCBI Taxonomy" id="3111"/>
    <lineage>
        <taxon>Eukaryota</taxon>
        <taxon>Viridiplantae</taxon>
        <taxon>Chlorophyta</taxon>
        <taxon>core chlorophytes</taxon>
        <taxon>Trebouxiophyceae</taxon>
        <taxon>Chlorellales</taxon>
        <taxon>Chlorellaceae</taxon>
        <taxon>Prototheca</taxon>
    </lineage>
</organism>
<feature type="transmembrane region" description="Helical" evidence="7">
    <location>
        <begin position="112"/>
        <end position="135"/>
    </location>
</feature>
<evidence type="ECO:0000256" key="7">
    <source>
        <dbReference type="SAM" id="Phobius"/>
    </source>
</evidence>
<evidence type="ECO:0000313" key="9">
    <source>
        <dbReference type="Proteomes" id="UP001255856"/>
    </source>
</evidence>
<keyword evidence="4 7" id="KW-0812">Transmembrane</keyword>
<gene>
    <name evidence="8" type="ORF">QBZ16_001784</name>
</gene>
<proteinExistence type="predicted"/>
<dbReference type="GO" id="GO:0005886">
    <property type="term" value="C:plasma membrane"/>
    <property type="evidence" value="ECO:0007669"/>
    <property type="project" value="UniProtKB-SubCell"/>
</dbReference>
<dbReference type="GO" id="GO:0022857">
    <property type="term" value="F:transmembrane transporter activity"/>
    <property type="evidence" value="ECO:0007669"/>
    <property type="project" value="InterPro"/>
</dbReference>
<keyword evidence="9" id="KW-1185">Reference proteome</keyword>
<evidence type="ECO:0000256" key="2">
    <source>
        <dbReference type="ARBA" id="ARBA00022448"/>
    </source>
</evidence>
<dbReference type="EMBL" id="JASFZW010000014">
    <property type="protein sequence ID" value="KAK2075676.1"/>
    <property type="molecule type" value="Genomic_DNA"/>
</dbReference>
<dbReference type="AlphaFoldDB" id="A0AAD9MLN4"/>
<feature type="transmembrane region" description="Helical" evidence="7">
    <location>
        <begin position="24"/>
        <end position="49"/>
    </location>
</feature>
<protein>
    <submittedName>
        <fullName evidence="8">Uncharacterized protein</fullName>
    </submittedName>
</protein>
<accession>A0AAD9MLN4</accession>
<evidence type="ECO:0000256" key="3">
    <source>
        <dbReference type="ARBA" id="ARBA00022475"/>
    </source>
</evidence>
<dbReference type="SUPFAM" id="SSF103473">
    <property type="entry name" value="MFS general substrate transporter"/>
    <property type="match status" value="1"/>
</dbReference>
<dbReference type="Pfam" id="PF07690">
    <property type="entry name" value="MFS_1"/>
    <property type="match status" value="1"/>
</dbReference>
<feature type="transmembrane region" description="Helical" evidence="7">
    <location>
        <begin position="306"/>
        <end position="330"/>
    </location>
</feature>
<evidence type="ECO:0000256" key="4">
    <source>
        <dbReference type="ARBA" id="ARBA00022692"/>
    </source>
</evidence>